<keyword evidence="1" id="KW-0472">Membrane</keyword>
<evidence type="ECO:0000313" key="3">
    <source>
        <dbReference type="Proteomes" id="UP000441523"/>
    </source>
</evidence>
<keyword evidence="1" id="KW-1133">Transmembrane helix</keyword>
<protein>
    <submittedName>
        <fullName evidence="2">Uncharacterized protein</fullName>
    </submittedName>
</protein>
<reference evidence="2 3" key="1">
    <citation type="submission" date="2019-09" db="EMBL/GenBank/DDBJ databases">
        <title>YIM 132548 draft genome.</title>
        <authorList>
            <person name="Jiang L."/>
        </authorList>
    </citation>
    <scope>NUCLEOTIDE SEQUENCE [LARGE SCALE GENOMIC DNA]</scope>
    <source>
        <strain evidence="2 3">YIM 132548</strain>
    </source>
</reference>
<dbReference type="Proteomes" id="UP000441523">
    <property type="component" value="Unassembled WGS sequence"/>
</dbReference>
<dbReference type="EMBL" id="VZZJ01000014">
    <property type="protein sequence ID" value="KAB1072307.1"/>
    <property type="molecule type" value="Genomic_DNA"/>
</dbReference>
<proteinExistence type="predicted"/>
<sequence>MLDDIFTYGGELLGLIAFALWLWFALRVFPSFETIITRYEDDLRLGGSQPSAEGTVHVGRLNRLAVSVTALSLFFSAVGYAIPD</sequence>
<keyword evidence="1" id="KW-0812">Transmembrane</keyword>
<name>A0A6N6MQB9_9HYPH</name>
<feature type="transmembrane region" description="Helical" evidence="1">
    <location>
        <begin position="64"/>
        <end position="82"/>
    </location>
</feature>
<accession>A0A6N6MQB9</accession>
<comment type="caution">
    <text evidence="2">The sequence shown here is derived from an EMBL/GenBank/DDBJ whole genome shotgun (WGS) entry which is preliminary data.</text>
</comment>
<organism evidence="2 3">
    <name type="scientific">Methylobacterium planeticum</name>
    <dbReference type="NCBI Taxonomy" id="2615211"/>
    <lineage>
        <taxon>Bacteria</taxon>
        <taxon>Pseudomonadati</taxon>
        <taxon>Pseudomonadota</taxon>
        <taxon>Alphaproteobacteria</taxon>
        <taxon>Hyphomicrobiales</taxon>
        <taxon>Methylobacteriaceae</taxon>
        <taxon>Methylobacterium</taxon>
    </lineage>
</organism>
<evidence type="ECO:0000256" key="1">
    <source>
        <dbReference type="SAM" id="Phobius"/>
    </source>
</evidence>
<keyword evidence="3" id="KW-1185">Reference proteome</keyword>
<gene>
    <name evidence="2" type="ORF">F6X51_16505</name>
</gene>
<dbReference type="RefSeq" id="WP_150964773.1">
    <property type="nucleotide sequence ID" value="NZ_VZZJ01000014.1"/>
</dbReference>
<feature type="transmembrane region" description="Helical" evidence="1">
    <location>
        <begin position="12"/>
        <end position="29"/>
    </location>
</feature>
<evidence type="ECO:0000313" key="2">
    <source>
        <dbReference type="EMBL" id="KAB1072307.1"/>
    </source>
</evidence>
<dbReference type="AlphaFoldDB" id="A0A6N6MQB9"/>